<keyword evidence="11" id="KW-1185">Reference proteome</keyword>
<dbReference type="Pfam" id="PF00855">
    <property type="entry name" value="PWWP"/>
    <property type="match status" value="1"/>
</dbReference>
<keyword evidence="4" id="KW-0103">Bromodomain</keyword>
<evidence type="ECO:0000259" key="8">
    <source>
        <dbReference type="PROSITE" id="PS50812"/>
    </source>
</evidence>
<reference evidence="10 11" key="1">
    <citation type="journal article" date="2007" name="Nature">
        <title>Evolution of genes and genomes on the Drosophila phylogeny.</title>
        <authorList>
            <consortium name="Drosophila 12 Genomes Consortium"/>
            <person name="Clark A.G."/>
            <person name="Eisen M.B."/>
            <person name="Smith D.R."/>
            <person name="Bergman C.M."/>
            <person name="Oliver B."/>
            <person name="Markow T.A."/>
            <person name="Kaufman T.C."/>
            <person name="Kellis M."/>
            <person name="Gelbart W."/>
            <person name="Iyer V.N."/>
            <person name="Pollard D.A."/>
            <person name="Sackton T.B."/>
            <person name="Larracuente A.M."/>
            <person name="Singh N.D."/>
            <person name="Abad J.P."/>
            <person name="Abt D.N."/>
            <person name="Adryan B."/>
            <person name="Aguade M."/>
            <person name="Akashi H."/>
            <person name="Anderson W.W."/>
            <person name="Aquadro C.F."/>
            <person name="Ardell D.H."/>
            <person name="Arguello R."/>
            <person name="Artieri C.G."/>
            <person name="Barbash D.A."/>
            <person name="Barker D."/>
            <person name="Barsanti P."/>
            <person name="Batterham P."/>
            <person name="Batzoglou S."/>
            <person name="Begun D."/>
            <person name="Bhutkar A."/>
            <person name="Blanco E."/>
            <person name="Bosak S.A."/>
            <person name="Bradley R.K."/>
            <person name="Brand A.D."/>
            <person name="Brent M.R."/>
            <person name="Brooks A.N."/>
            <person name="Brown R.H."/>
            <person name="Butlin R.K."/>
            <person name="Caggese C."/>
            <person name="Calvi B.R."/>
            <person name="Bernardo de Carvalho A."/>
            <person name="Caspi A."/>
            <person name="Castrezana S."/>
            <person name="Celniker S.E."/>
            <person name="Chang J.L."/>
            <person name="Chapple C."/>
            <person name="Chatterji S."/>
            <person name="Chinwalla A."/>
            <person name="Civetta A."/>
            <person name="Clifton S.W."/>
            <person name="Comeron J.M."/>
            <person name="Costello J.C."/>
            <person name="Coyne J.A."/>
            <person name="Daub J."/>
            <person name="David R.G."/>
            <person name="Delcher A.L."/>
            <person name="Delehaunty K."/>
            <person name="Do C.B."/>
            <person name="Ebling H."/>
            <person name="Edwards K."/>
            <person name="Eickbush T."/>
            <person name="Evans J.D."/>
            <person name="Filipski A."/>
            <person name="Findeiss S."/>
            <person name="Freyhult E."/>
            <person name="Fulton L."/>
            <person name="Fulton R."/>
            <person name="Garcia A.C."/>
            <person name="Gardiner A."/>
            <person name="Garfield D.A."/>
            <person name="Garvin B.E."/>
            <person name="Gibson G."/>
            <person name="Gilbert D."/>
            <person name="Gnerre S."/>
            <person name="Godfrey J."/>
            <person name="Good R."/>
            <person name="Gotea V."/>
            <person name="Gravely B."/>
            <person name="Greenberg A.J."/>
            <person name="Griffiths-Jones S."/>
            <person name="Gross S."/>
            <person name="Guigo R."/>
            <person name="Gustafson E.A."/>
            <person name="Haerty W."/>
            <person name="Hahn M.W."/>
            <person name="Halligan D.L."/>
            <person name="Halpern A.L."/>
            <person name="Halter G.M."/>
            <person name="Han M.V."/>
            <person name="Heger A."/>
            <person name="Hillier L."/>
            <person name="Hinrichs A.S."/>
            <person name="Holmes I."/>
            <person name="Hoskins R.A."/>
            <person name="Hubisz M.J."/>
            <person name="Hultmark D."/>
            <person name="Huntley M.A."/>
            <person name="Jaffe D.B."/>
            <person name="Jagadeeshan S."/>
            <person name="Jeck W.R."/>
            <person name="Johnson J."/>
            <person name="Jones C.D."/>
            <person name="Jordan W.C."/>
            <person name="Karpen G.H."/>
            <person name="Kataoka E."/>
            <person name="Keightley P.D."/>
            <person name="Kheradpour P."/>
            <person name="Kirkness E.F."/>
            <person name="Koerich L.B."/>
            <person name="Kristiansen K."/>
            <person name="Kudrna D."/>
            <person name="Kulathinal R.J."/>
            <person name="Kumar S."/>
            <person name="Kwok R."/>
            <person name="Lander E."/>
            <person name="Langley C.H."/>
            <person name="Lapoint R."/>
            <person name="Lazzaro B.P."/>
            <person name="Lee S.J."/>
            <person name="Levesque L."/>
            <person name="Li R."/>
            <person name="Lin C.F."/>
            <person name="Lin M.F."/>
            <person name="Lindblad-Toh K."/>
            <person name="Llopart A."/>
            <person name="Long M."/>
            <person name="Low L."/>
            <person name="Lozovsky E."/>
            <person name="Lu J."/>
            <person name="Luo M."/>
            <person name="Machado C.A."/>
            <person name="Makalowski W."/>
            <person name="Marzo M."/>
            <person name="Matsuda M."/>
            <person name="Matzkin L."/>
            <person name="McAllister B."/>
            <person name="McBride C.S."/>
            <person name="McKernan B."/>
            <person name="McKernan K."/>
            <person name="Mendez-Lago M."/>
            <person name="Minx P."/>
            <person name="Mollenhauer M.U."/>
            <person name="Montooth K."/>
            <person name="Mount S.M."/>
            <person name="Mu X."/>
            <person name="Myers E."/>
            <person name="Negre B."/>
            <person name="Newfeld S."/>
            <person name="Nielsen R."/>
            <person name="Noor M.A."/>
            <person name="O'Grady P."/>
            <person name="Pachter L."/>
            <person name="Papaceit M."/>
            <person name="Parisi M.J."/>
            <person name="Parisi M."/>
            <person name="Parts L."/>
            <person name="Pedersen J.S."/>
            <person name="Pesole G."/>
            <person name="Phillippy A.M."/>
            <person name="Ponting C.P."/>
            <person name="Pop M."/>
            <person name="Porcelli D."/>
            <person name="Powell J.R."/>
            <person name="Prohaska S."/>
            <person name="Pruitt K."/>
            <person name="Puig M."/>
            <person name="Quesneville H."/>
            <person name="Ram K.R."/>
            <person name="Rand D."/>
            <person name="Rasmussen M.D."/>
            <person name="Reed L.K."/>
            <person name="Reenan R."/>
            <person name="Reily A."/>
            <person name="Remington K.A."/>
            <person name="Rieger T.T."/>
            <person name="Ritchie M.G."/>
            <person name="Robin C."/>
            <person name="Rogers Y.H."/>
            <person name="Rohde C."/>
            <person name="Rozas J."/>
            <person name="Rubenfield M.J."/>
            <person name="Ruiz A."/>
            <person name="Russo S."/>
            <person name="Salzberg S.L."/>
            <person name="Sanchez-Gracia A."/>
            <person name="Saranga D.J."/>
            <person name="Sato H."/>
            <person name="Schaeffer S.W."/>
            <person name="Schatz M.C."/>
            <person name="Schlenke T."/>
            <person name="Schwartz R."/>
            <person name="Segarra C."/>
            <person name="Singh R.S."/>
            <person name="Sirot L."/>
            <person name="Sirota M."/>
            <person name="Sisneros N.B."/>
            <person name="Smith C.D."/>
            <person name="Smith T.F."/>
            <person name="Spieth J."/>
            <person name="Stage D.E."/>
            <person name="Stark A."/>
            <person name="Stephan W."/>
            <person name="Strausberg R.L."/>
            <person name="Strempel S."/>
            <person name="Sturgill D."/>
            <person name="Sutton G."/>
            <person name="Sutton G.G."/>
            <person name="Tao W."/>
            <person name="Teichmann S."/>
            <person name="Tobari Y.N."/>
            <person name="Tomimura Y."/>
            <person name="Tsolas J.M."/>
            <person name="Valente V.L."/>
            <person name="Venter E."/>
            <person name="Venter J.C."/>
            <person name="Vicario S."/>
            <person name="Vieira F.G."/>
            <person name="Vilella A.J."/>
            <person name="Villasante A."/>
            <person name="Walenz B."/>
            <person name="Wang J."/>
            <person name="Wasserman M."/>
            <person name="Watts T."/>
            <person name="Wilson D."/>
            <person name="Wilson R.K."/>
            <person name="Wing R.A."/>
            <person name="Wolfner M.F."/>
            <person name="Wong A."/>
            <person name="Wong G.K."/>
            <person name="Wu C.I."/>
            <person name="Wu G."/>
            <person name="Yamamoto D."/>
            <person name="Yang H.P."/>
            <person name="Yang S.P."/>
            <person name="Yorke J.A."/>
            <person name="Yoshida K."/>
            <person name="Zdobnov E."/>
            <person name="Zhang P."/>
            <person name="Zhang Y."/>
            <person name="Zimin A.V."/>
            <person name="Baldwin J."/>
            <person name="Abdouelleil A."/>
            <person name="Abdulkadir J."/>
            <person name="Abebe A."/>
            <person name="Abera B."/>
            <person name="Abreu J."/>
            <person name="Acer S.C."/>
            <person name="Aftuck L."/>
            <person name="Alexander A."/>
            <person name="An P."/>
            <person name="Anderson E."/>
            <person name="Anderson S."/>
            <person name="Arachi H."/>
            <person name="Azer M."/>
            <person name="Bachantsang P."/>
            <person name="Barry A."/>
            <person name="Bayul T."/>
            <person name="Berlin A."/>
            <person name="Bessette D."/>
            <person name="Bloom T."/>
            <person name="Blye J."/>
            <person name="Boguslavskiy L."/>
            <person name="Bonnet C."/>
            <person name="Boukhgalter B."/>
            <person name="Bourzgui I."/>
            <person name="Brown A."/>
            <person name="Cahill P."/>
            <person name="Channer S."/>
            <person name="Cheshatsang Y."/>
            <person name="Chuda L."/>
            <person name="Citroen M."/>
            <person name="Collymore A."/>
            <person name="Cooke P."/>
            <person name="Costello M."/>
            <person name="D'Aco K."/>
            <person name="Daza R."/>
            <person name="De Haan G."/>
            <person name="DeGray S."/>
            <person name="DeMaso C."/>
            <person name="Dhargay N."/>
            <person name="Dooley K."/>
            <person name="Dooley E."/>
            <person name="Doricent M."/>
            <person name="Dorje P."/>
            <person name="Dorjee K."/>
            <person name="Dupes A."/>
            <person name="Elong R."/>
            <person name="Falk J."/>
            <person name="Farina A."/>
            <person name="Faro S."/>
            <person name="Ferguson D."/>
            <person name="Fisher S."/>
            <person name="Foley C.D."/>
            <person name="Franke A."/>
            <person name="Friedrich D."/>
            <person name="Gadbois L."/>
            <person name="Gearin G."/>
            <person name="Gearin C.R."/>
            <person name="Giannoukos G."/>
            <person name="Goode T."/>
            <person name="Graham J."/>
            <person name="Grandbois E."/>
            <person name="Grewal S."/>
            <person name="Gyaltsen K."/>
            <person name="Hafez N."/>
            <person name="Hagos B."/>
            <person name="Hall J."/>
            <person name="Henson C."/>
            <person name="Hollinger A."/>
            <person name="Honan T."/>
            <person name="Huard M.D."/>
            <person name="Hughes L."/>
            <person name="Hurhula B."/>
            <person name="Husby M.E."/>
            <person name="Kamat A."/>
            <person name="Kanga B."/>
            <person name="Kashin S."/>
            <person name="Khazanovich D."/>
            <person name="Kisner P."/>
            <person name="Lance K."/>
            <person name="Lara M."/>
            <person name="Lee W."/>
            <person name="Lennon N."/>
            <person name="Letendre F."/>
            <person name="LeVine R."/>
            <person name="Lipovsky A."/>
            <person name="Liu X."/>
            <person name="Liu J."/>
            <person name="Liu S."/>
            <person name="Lokyitsang T."/>
            <person name="Lokyitsang Y."/>
            <person name="Lubonja R."/>
            <person name="Lui A."/>
            <person name="MacDonald P."/>
            <person name="Magnisalis V."/>
            <person name="Maru K."/>
            <person name="Matthews C."/>
            <person name="McCusker W."/>
            <person name="McDonough S."/>
            <person name="Mehta T."/>
            <person name="Meldrim J."/>
            <person name="Meneus L."/>
            <person name="Mihai O."/>
            <person name="Mihalev A."/>
            <person name="Mihova T."/>
            <person name="Mittelman R."/>
            <person name="Mlenga V."/>
            <person name="Montmayeur A."/>
            <person name="Mulrain L."/>
            <person name="Navidi A."/>
            <person name="Naylor J."/>
            <person name="Negash T."/>
            <person name="Nguyen T."/>
            <person name="Nguyen N."/>
            <person name="Nicol R."/>
            <person name="Norbu C."/>
            <person name="Norbu N."/>
            <person name="Novod N."/>
            <person name="O'Neill B."/>
            <person name="Osman S."/>
            <person name="Markiewicz E."/>
            <person name="Oyono O.L."/>
            <person name="Patti C."/>
            <person name="Phunkhang P."/>
            <person name="Pierre F."/>
            <person name="Priest M."/>
            <person name="Raghuraman S."/>
            <person name="Rege F."/>
            <person name="Reyes R."/>
            <person name="Rise C."/>
            <person name="Rogov P."/>
            <person name="Ross K."/>
            <person name="Ryan E."/>
            <person name="Settipalli S."/>
            <person name="Shea T."/>
            <person name="Sherpa N."/>
            <person name="Shi L."/>
            <person name="Shih D."/>
            <person name="Sparrow T."/>
            <person name="Spaulding J."/>
            <person name="Stalker J."/>
            <person name="Stange-Thomann N."/>
            <person name="Stavropoulos S."/>
            <person name="Stone C."/>
            <person name="Strader C."/>
            <person name="Tesfaye S."/>
            <person name="Thomson T."/>
            <person name="Thoulutsang Y."/>
            <person name="Thoulutsang D."/>
            <person name="Topham K."/>
            <person name="Topping I."/>
            <person name="Tsamla T."/>
            <person name="Vassiliev H."/>
            <person name="Vo A."/>
            <person name="Wangchuk T."/>
            <person name="Wangdi T."/>
            <person name="Weiand M."/>
            <person name="Wilkinson J."/>
            <person name="Wilson A."/>
            <person name="Yadav S."/>
            <person name="Young G."/>
            <person name="Yu Q."/>
            <person name="Zembek L."/>
            <person name="Zhong D."/>
            <person name="Zimmer A."/>
            <person name="Zwirko Z."/>
            <person name="Jaffe D.B."/>
            <person name="Alvarez P."/>
            <person name="Brockman W."/>
            <person name="Butler J."/>
            <person name="Chin C."/>
            <person name="Gnerre S."/>
            <person name="Grabherr M."/>
            <person name="Kleber M."/>
            <person name="Mauceli E."/>
            <person name="MacCallum I."/>
        </authorList>
    </citation>
    <scope>NUCLEOTIDE SEQUENCE [LARGE SCALE GENOMIC DNA]</scope>
    <source>
        <strain evidence="11">MSH-3 / Tucson 14011-0111.49</strain>
    </source>
</reference>
<dbReference type="InterPro" id="IPR036427">
    <property type="entry name" value="Bromodomain-like_sf"/>
</dbReference>
<keyword evidence="1" id="KW-0479">Metal-binding</keyword>
<dbReference type="CDD" id="cd05492">
    <property type="entry name" value="Bromo_ZMYND11"/>
    <property type="match status" value="1"/>
</dbReference>
<evidence type="ECO:0000256" key="3">
    <source>
        <dbReference type="ARBA" id="ARBA00022833"/>
    </source>
</evidence>
<dbReference type="InterPro" id="IPR057053">
    <property type="entry name" value="MYND_ZMYND11_ZMYD8"/>
</dbReference>
<evidence type="ECO:0000256" key="4">
    <source>
        <dbReference type="ARBA" id="ARBA00023117"/>
    </source>
</evidence>
<feature type="domain" description="MYND-type" evidence="9">
    <location>
        <begin position="580"/>
        <end position="614"/>
    </location>
</feature>
<protein>
    <submittedName>
        <fullName evidence="10">GL17091</fullName>
    </submittedName>
</protein>
<dbReference type="KEGG" id="dpe:6592202"/>
<evidence type="ECO:0000259" key="9">
    <source>
        <dbReference type="PROSITE" id="PS50865"/>
    </source>
</evidence>
<dbReference type="SUPFAM" id="SSF47370">
    <property type="entry name" value="Bromodomain"/>
    <property type="match status" value="1"/>
</dbReference>
<dbReference type="PROSITE" id="PS50865">
    <property type="entry name" value="ZF_MYND_2"/>
    <property type="match status" value="1"/>
</dbReference>
<dbReference type="GO" id="GO:0009966">
    <property type="term" value="P:regulation of signal transduction"/>
    <property type="evidence" value="ECO:0007669"/>
    <property type="project" value="TreeGrafter"/>
</dbReference>
<dbReference type="PANTHER" id="PTHR46379">
    <property type="entry name" value="ZINC FINGER MYND DOMAIN-CONTAINING"/>
    <property type="match status" value="1"/>
</dbReference>
<evidence type="ECO:0000256" key="6">
    <source>
        <dbReference type="SAM" id="Coils"/>
    </source>
</evidence>
<feature type="region of interest" description="Disordered" evidence="7">
    <location>
        <begin position="107"/>
        <end position="160"/>
    </location>
</feature>
<dbReference type="PhylomeDB" id="B4GGQ6"/>
<evidence type="ECO:0000256" key="2">
    <source>
        <dbReference type="ARBA" id="ARBA00022771"/>
    </source>
</evidence>
<dbReference type="Gene3D" id="2.30.30.140">
    <property type="match status" value="1"/>
</dbReference>
<dbReference type="OrthoDB" id="6272564at2759"/>
<feature type="compositionally biased region" description="Basic and acidic residues" evidence="7">
    <location>
        <begin position="135"/>
        <end position="144"/>
    </location>
</feature>
<dbReference type="PANTHER" id="PTHR46379:SF1">
    <property type="entry name" value="ZINC FINGER MYND DOMAIN-CONTAINING PROTEIN 11"/>
    <property type="match status" value="1"/>
</dbReference>
<accession>B4GGQ6</accession>
<feature type="domain" description="PWWP" evidence="8">
    <location>
        <begin position="368"/>
        <end position="421"/>
    </location>
</feature>
<dbReference type="SMART" id="SM00293">
    <property type="entry name" value="PWWP"/>
    <property type="match status" value="1"/>
</dbReference>
<dbReference type="PROSITE" id="PS50812">
    <property type="entry name" value="PWWP"/>
    <property type="match status" value="1"/>
</dbReference>
<dbReference type="SUPFAM" id="SSF144232">
    <property type="entry name" value="HIT/MYND zinc finger-like"/>
    <property type="match status" value="1"/>
</dbReference>
<dbReference type="Gene3D" id="1.20.920.10">
    <property type="entry name" value="Bromodomain-like"/>
    <property type="match status" value="1"/>
</dbReference>
<gene>
    <name evidence="10" type="primary">Dper\GL17091</name>
    <name evidence="10" type="ORF">Dper_GL17091</name>
</gene>
<evidence type="ECO:0000256" key="1">
    <source>
        <dbReference type="ARBA" id="ARBA00022723"/>
    </source>
</evidence>
<feature type="region of interest" description="Disordered" evidence="7">
    <location>
        <begin position="186"/>
        <end position="212"/>
    </location>
</feature>
<dbReference type="AlphaFoldDB" id="B4GGQ6"/>
<dbReference type="InterPro" id="IPR000313">
    <property type="entry name" value="PWWP_dom"/>
</dbReference>
<feature type="compositionally biased region" description="Basic and acidic residues" evidence="7">
    <location>
        <begin position="107"/>
        <end position="122"/>
    </location>
</feature>
<evidence type="ECO:0000313" key="10">
    <source>
        <dbReference type="EMBL" id="EDW35676.1"/>
    </source>
</evidence>
<organism evidence="11">
    <name type="scientific">Drosophila persimilis</name>
    <name type="common">Fruit fly</name>
    <dbReference type="NCBI Taxonomy" id="7234"/>
    <lineage>
        <taxon>Eukaryota</taxon>
        <taxon>Metazoa</taxon>
        <taxon>Ecdysozoa</taxon>
        <taxon>Arthropoda</taxon>
        <taxon>Hexapoda</taxon>
        <taxon>Insecta</taxon>
        <taxon>Pterygota</taxon>
        <taxon>Neoptera</taxon>
        <taxon>Endopterygota</taxon>
        <taxon>Diptera</taxon>
        <taxon>Brachycera</taxon>
        <taxon>Muscomorpha</taxon>
        <taxon>Ephydroidea</taxon>
        <taxon>Drosophilidae</taxon>
        <taxon>Drosophila</taxon>
        <taxon>Sophophora</taxon>
    </lineage>
</organism>
<dbReference type="HOGENOM" id="CLU_024351_0_0_1"/>
<dbReference type="GO" id="GO:0003714">
    <property type="term" value="F:transcription corepressor activity"/>
    <property type="evidence" value="ECO:0007669"/>
    <property type="project" value="InterPro"/>
</dbReference>
<dbReference type="GO" id="GO:0005634">
    <property type="term" value="C:nucleus"/>
    <property type="evidence" value="ECO:0007669"/>
    <property type="project" value="TreeGrafter"/>
</dbReference>
<dbReference type="PROSITE" id="PS01360">
    <property type="entry name" value="ZF_MYND_1"/>
    <property type="match status" value="1"/>
</dbReference>
<sequence length="618" mass="70583">MTKQLLPPVCIRIWMQHLMNGASVPKQTLERSLLGSVNSDKASQAVEDAIDMGILVAQGKSMLSFCHKRKSIPTSSADRYCYECNLPGSLKSCKSCSRSFHECCQRKHPERPTYDVPSDKGQPHRFPLNESDSDVETKSQEEPARAPLSTEHQLDHNSNINLNSVLETSVKRESPDWYDDVSFVSEQPAARQRRKSTVKTEQPPFLEPDTSSNRENCTACRLMTLARIHHPPQLNKRELSCLLQYSWSKHQSWLSTDVDKDMKSLSSRDRALVKRVLFKTNTLGQADIQKNIETKKYTYLTEFLVDLLDLQHNIGVFFGHTEQAYNATQWLMRDVTHDIREIRRCPDCFRNSNEMECSMWFAKPCLQRHELVFAKHGGYPPWPAKVISVSSKNPIKYDVRFFGKHHLRASVLEKDIITIETDGLFKHKGKISKALAAAMRELECHKMLLNYSPDLFGFHADPAVTKQLIDNALSHCPEPTNTATPAKRGRPVTPGINSKKRRTTITPAPVPTRQVPLRRCSLAARIAGGKENESMTMAENNDLKQLRSDLTDCYENLLKKTEELDALKKELDDAKRKRWCQHCLQEAAFDCCFTASYCSVECLGQHKKRHRRVCKAKR</sequence>
<dbReference type="SUPFAM" id="SSF63748">
    <property type="entry name" value="Tudor/PWWP/MBT"/>
    <property type="match status" value="1"/>
</dbReference>
<dbReference type="OMA" id="SDKGQPY"/>
<dbReference type="Proteomes" id="UP000008744">
    <property type="component" value="Unassembled WGS sequence"/>
</dbReference>
<evidence type="ECO:0000313" key="11">
    <source>
        <dbReference type="Proteomes" id="UP000008744"/>
    </source>
</evidence>
<dbReference type="EMBL" id="CH479183">
    <property type="protein sequence ID" value="EDW35676.1"/>
    <property type="molecule type" value="Genomic_DNA"/>
</dbReference>
<proteinExistence type="predicted"/>
<dbReference type="GO" id="GO:0008270">
    <property type="term" value="F:zinc ion binding"/>
    <property type="evidence" value="ECO:0007669"/>
    <property type="project" value="UniProtKB-KW"/>
</dbReference>
<dbReference type="InterPro" id="IPR002893">
    <property type="entry name" value="Znf_MYND"/>
</dbReference>
<dbReference type="SMR" id="B4GGQ6"/>
<dbReference type="InterPro" id="IPR047269">
    <property type="entry name" value="ZMY11"/>
</dbReference>
<evidence type="ECO:0000256" key="7">
    <source>
        <dbReference type="SAM" id="MobiDB-lite"/>
    </source>
</evidence>
<dbReference type="STRING" id="7234.B4GGQ6"/>
<feature type="region of interest" description="Disordered" evidence="7">
    <location>
        <begin position="476"/>
        <end position="503"/>
    </location>
</feature>
<dbReference type="eggNOG" id="KOG3612">
    <property type="taxonomic scope" value="Eukaryota"/>
</dbReference>
<dbReference type="Pfam" id="PF24324">
    <property type="entry name" value="MYND_ZMYND11_ZMYD8"/>
    <property type="match status" value="1"/>
</dbReference>
<keyword evidence="6" id="KW-0175">Coiled coil</keyword>
<keyword evidence="2 5" id="KW-0863">Zinc-finger</keyword>
<keyword evidence="3" id="KW-0862">Zinc</keyword>
<evidence type="ECO:0000256" key="5">
    <source>
        <dbReference type="PROSITE-ProRule" id="PRU00134"/>
    </source>
</evidence>
<name>B4GGQ6_DROPE</name>
<feature type="coiled-coil region" evidence="6">
    <location>
        <begin position="550"/>
        <end position="577"/>
    </location>
</feature>
<dbReference type="GO" id="GO:0034243">
    <property type="term" value="P:regulation of transcription elongation by RNA polymerase II"/>
    <property type="evidence" value="ECO:0007669"/>
    <property type="project" value="InterPro"/>
</dbReference>